<proteinExistence type="inferred from homology"/>
<accession>A0A815XWZ8</accession>
<evidence type="ECO:0000259" key="13">
    <source>
        <dbReference type="Pfam" id="PF08646"/>
    </source>
</evidence>
<evidence type="ECO:0000256" key="6">
    <source>
        <dbReference type="ARBA" id="ARBA00022833"/>
    </source>
</evidence>
<comment type="similarity">
    <text evidence="2 9">Belongs to the replication factor A protein 1 family.</text>
</comment>
<evidence type="ECO:0000256" key="2">
    <source>
        <dbReference type="ARBA" id="ARBA00005690"/>
    </source>
</evidence>
<dbReference type="InterPro" id="IPR012340">
    <property type="entry name" value="NA-bd_OB-fold"/>
</dbReference>
<evidence type="ECO:0000256" key="8">
    <source>
        <dbReference type="ARBA" id="ARBA00023242"/>
    </source>
</evidence>
<dbReference type="FunFam" id="2.40.50.140:FF:000090">
    <property type="entry name" value="Replication protein A subunit"/>
    <property type="match status" value="1"/>
</dbReference>
<dbReference type="Gene3D" id="2.40.50.140">
    <property type="entry name" value="Nucleic acid-binding proteins"/>
    <property type="match status" value="4"/>
</dbReference>
<dbReference type="PANTHER" id="PTHR47165">
    <property type="entry name" value="OS03G0429900 PROTEIN"/>
    <property type="match status" value="1"/>
</dbReference>
<reference evidence="15" key="1">
    <citation type="submission" date="2021-02" db="EMBL/GenBank/DDBJ databases">
        <authorList>
            <person name="Nowell W R."/>
        </authorList>
    </citation>
    <scope>NUCLEOTIDE SEQUENCE</scope>
</reference>
<evidence type="ECO:0000256" key="10">
    <source>
        <dbReference type="SAM" id="MobiDB-lite"/>
    </source>
</evidence>
<protein>
    <recommendedName>
        <fullName evidence="9">Replication protein A subunit</fullName>
    </recommendedName>
</protein>
<dbReference type="PANTHER" id="PTHR47165:SF4">
    <property type="entry name" value="OS03G0429900 PROTEIN"/>
    <property type="match status" value="1"/>
</dbReference>
<dbReference type="FunFam" id="2.40.50.140:FF:000117">
    <property type="entry name" value="Replication protein A subunit"/>
    <property type="match status" value="1"/>
</dbReference>
<keyword evidence="3 9" id="KW-0235">DNA replication</keyword>
<evidence type="ECO:0000256" key="9">
    <source>
        <dbReference type="RuleBase" id="RU364130"/>
    </source>
</evidence>
<dbReference type="GO" id="GO:0006260">
    <property type="term" value="P:DNA replication"/>
    <property type="evidence" value="ECO:0007669"/>
    <property type="project" value="UniProtKB-KW"/>
</dbReference>
<dbReference type="AlphaFoldDB" id="A0A815XWZ8"/>
<evidence type="ECO:0000256" key="7">
    <source>
        <dbReference type="ARBA" id="ARBA00023125"/>
    </source>
</evidence>
<evidence type="ECO:0000313" key="15">
    <source>
        <dbReference type="EMBL" id="CAF1562798.1"/>
    </source>
</evidence>
<evidence type="ECO:0000259" key="11">
    <source>
        <dbReference type="Pfam" id="PF02721"/>
    </source>
</evidence>
<dbReference type="EMBL" id="CAJOBH010052097">
    <property type="protein sequence ID" value="CAF4384102.1"/>
    <property type="molecule type" value="Genomic_DNA"/>
</dbReference>
<evidence type="ECO:0000313" key="18">
    <source>
        <dbReference type="Proteomes" id="UP000663834"/>
    </source>
</evidence>
<evidence type="ECO:0000313" key="17">
    <source>
        <dbReference type="EMBL" id="CAF4384102.1"/>
    </source>
</evidence>
<dbReference type="InterPro" id="IPR013955">
    <property type="entry name" value="Rep_factor-A_C"/>
</dbReference>
<comment type="subunit">
    <text evidence="9">Component of the heterotrimeric canonical replication protein A complex (RPA).</text>
</comment>
<dbReference type="Pfam" id="PF08646">
    <property type="entry name" value="Rep_fac-A_C"/>
    <property type="match status" value="1"/>
</dbReference>
<evidence type="ECO:0000256" key="1">
    <source>
        <dbReference type="ARBA" id="ARBA00004123"/>
    </source>
</evidence>
<feature type="domain" description="Replication factor A C-terminal" evidence="13">
    <location>
        <begin position="474"/>
        <end position="620"/>
    </location>
</feature>
<dbReference type="GO" id="GO:0006281">
    <property type="term" value="P:DNA repair"/>
    <property type="evidence" value="ECO:0007669"/>
    <property type="project" value="InterPro"/>
</dbReference>
<keyword evidence="6 9" id="KW-0862">Zinc</keyword>
<comment type="caution">
    <text evidence="15">The sequence shown here is derived from an EMBL/GenBank/DDBJ whole genome shotgun (WGS) entry which is preliminary data.</text>
</comment>
<dbReference type="OrthoDB" id="1751331at2759"/>
<evidence type="ECO:0000256" key="4">
    <source>
        <dbReference type="ARBA" id="ARBA00022723"/>
    </source>
</evidence>
<dbReference type="Proteomes" id="UP000663834">
    <property type="component" value="Unassembled WGS sequence"/>
</dbReference>
<feature type="compositionally biased region" description="Low complexity" evidence="10">
    <location>
        <begin position="173"/>
        <end position="183"/>
    </location>
</feature>
<evidence type="ECO:0000259" key="12">
    <source>
        <dbReference type="Pfam" id="PF04057"/>
    </source>
</evidence>
<evidence type="ECO:0000256" key="5">
    <source>
        <dbReference type="ARBA" id="ARBA00022771"/>
    </source>
</evidence>
<dbReference type="EMBL" id="CAJNOV010018306">
    <property type="protein sequence ID" value="CAF1618476.1"/>
    <property type="molecule type" value="Genomic_DNA"/>
</dbReference>
<name>A0A815XWZ8_9BILA</name>
<evidence type="ECO:0000313" key="16">
    <source>
        <dbReference type="EMBL" id="CAF1618476.1"/>
    </source>
</evidence>
<dbReference type="CDD" id="cd04474">
    <property type="entry name" value="RPA1_DBD_A"/>
    <property type="match status" value="1"/>
</dbReference>
<dbReference type="InterPro" id="IPR004591">
    <property type="entry name" value="Rfa1"/>
</dbReference>
<dbReference type="NCBIfam" id="TIGR00617">
    <property type="entry name" value="rpa1"/>
    <property type="match status" value="1"/>
</dbReference>
<dbReference type="InterPro" id="IPR047192">
    <property type="entry name" value="Euk_RPA1_DBD_C"/>
</dbReference>
<evidence type="ECO:0000259" key="14">
    <source>
        <dbReference type="Pfam" id="PF16900"/>
    </source>
</evidence>
<keyword evidence="8 9" id="KW-0539">Nucleus</keyword>
<keyword evidence="4 9" id="KW-0479">Metal-binding</keyword>
<keyword evidence="7 9" id="KW-0238">DNA-binding</keyword>
<comment type="function">
    <text evidence="9">As part of the heterotrimeric replication protein A complex (RPA/RP-A), binds and stabilizes single-stranded DNA intermediates, that form during DNA replication or upon DNA stress. It prevents their reannealing and in parallel, recruits and activates different proteins and complexes involved in DNA metabolism. Thereby, it plays an essential role both in DNA replication and the cellular response to DNA damage.</text>
</comment>
<dbReference type="EMBL" id="CAJNOW010009413">
    <property type="protein sequence ID" value="CAF1562798.1"/>
    <property type="molecule type" value="Genomic_DNA"/>
</dbReference>
<feature type="region of interest" description="Disordered" evidence="10">
    <location>
        <begin position="169"/>
        <end position="188"/>
    </location>
</feature>
<dbReference type="GO" id="GO:0005634">
    <property type="term" value="C:nucleus"/>
    <property type="evidence" value="ECO:0007669"/>
    <property type="project" value="UniProtKB-SubCell"/>
</dbReference>
<feature type="domain" description="Replication protein A 70 kDa DNA-binding subunit B/D first OB fold" evidence="11">
    <location>
        <begin position="199"/>
        <end position="301"/>
    </location>
</feature>
<dbReference type="Pfam" id="PF16900">
    <property type="entry name" value="REPA_OB_2"/>
    <property type="match status" value="1"/>
</dbReference>
<dbReference type="FunFam" id="2.40.50.140:FF:000041">
    <property type="entry name" value="Replication protein A subunit"/>
    <property type="match status" value="1"/>
</dbReference>
<dbReference type="Pfam" id="PF04057">
    <property type="entry name" value="Rep-A_N"/>
    <property type="match status" value="1"/>
</dbReference>
<sequence length="632" mass="70710">MSNQRLTTGALLRYLRGNNTEKAILQVVGIKTIDSKVDDPSALTKRYRLMLSDGKCTFSSCMLGTQLNRLIETNSLKENAIVRIDRVMVNAIDKQNGRLMLMIHELEVIQNDSERIGDPVALPLTDIINNVGGNANRFEATDNFQPATTLAPPATNVIRQDSNVLPTIDGRNNAKNSNSHNNSLPAKGSNVIDKDRIMSIDTLNPYINKWTIKVRVSSKGAIRTYQNARGPGKLFSCDLVDQSGEIRAAAFNADCEKIHAMLEVGKVYYISRASLKPANRQFNSLKNDYEMAFNHDTCIELCEDDEGNSIPKVQFNFIPISEVANRAPSTICDVIGVAKSASDLDTIISKTSQKEFTKRDILLVDENASITATLWGQQAEEFQVVSNPVVAFKGIRIGDFNGRTLSTVSSTLICQDPTETSRTMELHTWFEKEGKSMDLPDLSKGADVGNQQAPFKTLAQITAEGIGLNDKPDYINVKCIITLIKKDSVVYMMCPQEKCGKKVIDENNGSFRCEKCNKTYSSYKWSYMLAAEISDATGSQWISAFSNEAESLLGMTADEFGNHKLNQNENIIDDIFRKATNRERIFKLRAKADHFNDERRIRFTSMRISDVDWSSHGRRLMEEIKHIEPTQH</sequence>
<dbReference type="InterPro" id="IPR007199">
    <property type="entry name" value="Rep_factor-A_N"/>
</dbReference>
<dbReference type="InterPro" id="IPR031657">
    <property type="entry name" value="REPA_OB_2"/>
</dbReference>
<comment type="subcellular location">
    <subcellularLocation>
        <location evidence="1 9">Nucleus</location>
    </subcellularLocation>
</comment>
<dbReference type="GO" id="GO:0006310">
    <property type="term" value="P:DNA recombination"/>
    <property type="evidence" value="ECO:0007669"/>
    <property type="project" value="InterPro"/>
</dbReference>
<gene>
    <name evidence="17" type="ORF">BYL167_LOCUS30863</name>
    <name evidence="16" type="ORF">CJN711_LOCUS37547</name>
    <name evidence="15" type="ORF">KQP761_LOCUS18508</name>
</gene>
<dbReference type="Pfam" id="PF02721">
    <property type="entry name" value="DUF223"/>
    <property type="match status" value="1"/>
</dbReference>
<dbReference type="InterPro" id="IPR003871">
    <property type="entry name" value="RFA1B/D_OB_1st"/>
</dbReference>
<dbReference type="GO" id="GO:0008270">
    <property type="term" value="F:zinc ion binding"/>
    <property type="evidence" value="ECO:0007669"/>
    <property type="project" value="UniProtKB-KW"/>
</dbReference>
<dbReference type="GO" id="GO:0003677">
    <property type="term" value="F:DNA binding"/>
    <property type="evidence" value="ECO:0007669"/>
    <property type="project" value="UniProtKB-KW"/>
</dbReference>
<dbReference type="CDD" id="cd04475">
    <property type="entry name" value="RPA1_DBD_B"/>
    <property type="match status" value="1"/>
</dbReference>
<dbReference type="FunFam" id="2.40.50.140:FF:000064">
    <property type="entry name" value="Replication protein A subunit"/>
    <property type="match status" value="1"/>
</dbReference>
<evidence type="ECO:0000256" key="3">
    <source>
        <dbReference type="ARBA" id="ARBA00022705"/>
    </source>
</evidence>
<dbReference type="SUPFAM" id="SSF50249">
    <property type="entry name" value="Nucleic acid-binding proteins"/>
    <property type="match status" value="4"/>
</dbReference>
<dbReference type="Proteomes" id="UP000681967">
    <property type="component" value="Unassembled WGS sequence"/>
</dbReference>
<dbReference type="CDD" id="cd04476">
    <property type="entry name" value="RPA1_DBD_C"/>
    <property type="match status" value="1"/>
</dbReference>
<feature type="domain" description="Replication factor-A protein 1 N-terminal" evidence="12">
    <location>
        <begin position="6"/>
        <end position="110"/>
    </location>
</feature>
<dbReference type="Proteomes" id="UP000663855">
    <property type="component" value="Unassembled WGS sequence"/>
</dbReference>
<feature type="domain" description="Replication protein A OB" evidence="14">
    <location>
        <begin position="320"/>
        <end position="414"/>
    </location>
</feature>
<organism evidence="15 18">
    <name type="scientific">Rotaria magnacalcarata</name>
    <dbReference type="NCBI Taxonomy" id="392030"/>
    <lineage>
        <taxon>Eukaryota</taxon>
        <taxon>Metazoa</taxon>
        <taxon>Spiralia</taxon>
        <taxon>Gnathifera</taxon>
        <taxon>Rotifera</taxon>
        <taxon>Eurotatoria</taxon>
        <taxon>Bdelloidea</taxon>
        <taxon>Philodinida</taxon>
        <taxon>Philodinidae</taxon>
        <taxon>Rotaria</taxon>
    </lineage>
</organism>
<keyword evidence="5 9" id="KW-0863">Zinc-finger</keyword>